<reference evidence="2 3" key="1">
    <citation type="submission" date="2017-04" db="EMBL/GenBank/DDBJ databases">
        <authorList>
            <person name="Afonso C.L."/>
            <person name="Miller P.J."/>
            <person name="Scott M.A."/>
            <person name="Spackman E."/>
            <person name="Goraichik I."/>
            <person name="Dimitrov K.M."/>
            <person name="Suarez D.L."/>
            <person name="Swayne D.E."/>
        </authorList>
    </citation>
    <scope>NUCLEOTIDE SEQUENCE [LARGE SCALE GENOMIC DNA]</scope>
    <source>
        <strain evidence="3">XA(T)</strain>
    </source>
</reference>
<feature type="compositionally biased region" description="Basic and acidic residues" evidence="1">
    <location>
        <begin position="11"/>
        <end position="39"/>
    </location>
</feature>
<dbReference type="Proteomes" id="UP000192775">
    <property type="component" value="Chromosome"/>
</dbReference>
<organism evidence="2 3">
    <name type="scientific">Cnuibacter physcomitrellae</name>
    <dbReference type="NCBI Taxonomy" id="1619308"/>
    <lineage>
        <taxon>Bacteria</taxon>
        <taxon>Bacillati</taxon>
        <taxon>Actinomycetota</taxon>
        <taxon>Actinomycetes</taxon>
        <taxon>Micrococcales</taxon>
        <taxon>Microbacteriaceae</taxon>
        <taxon>Cnuibacter</taxon>
    </lineage>
</organism>
<dbReference type="EMBL" id="CP020715">
    <property type="protein sequence ID" value="ARJ04066.1"/>
    <property type="molecule type" value="Genomic_DNA"/>
</dbReference>
<evidence type="ECO:0000313" key="2">
    <source>
        <dbReference type="EMBL" id="ARJ04066.1"/>
    </source>
</evidence>
<dbReference type="SUPFAM" id="SSF159888">
    <property type="entry name" value="YdhG-like"/>
    <property type="match status" value="1"/>
</dbReference>
<dbReference type="KEGG" id="cphy:B5808_01590"/>
<keyword evidence="3" id="KW-1185">Reference proteome</keyword>
<evidence type="ECO:0000256" key="1">
    <source>
        <dbReference type="SAM" id="MobiDB-lite"/>
    </source>
</evidence>
<dbReference type="RefSeq" id="WP_085017878.1">
    <property type="nucleotide sequence ID" value="NZ_BMHD01000001.1"/>
</dbReference>
<feature type="region of interest" description="Disordered" evidence="1">
    <location>
        <begin position="1"/>
        <end position="39"/>
    </location>
</feature>
<accession>A0A1X9LFS9</accession>
<dbReference type="AlphaFoldDB" id="A0A1X9LFS9"/>
<dbReference type="Gene3D" id="3.90.1150.200">
    <property type="match status" value="1"/>
</dbReference>
<name>A0A1X9LFS9_9MICO</name>
<evidence type="ECO:0000313" key="3">
    <source>
        <dbReference type="Proteomes" id="UP000192775"/>
    </source>
</evidence>
<dbReference type="STRING" id="1619308.B5808_01590"/>
<protein>
    <submittedName>
        <fullName evidence="2">Uncharacterized protein</fullName>
    </submittedName>
</protein>
<gene>
    <name evidence="2" type="ORF">B5808_01590</name>
</gene>
<sequence>MAEQGGGEFTAEERKAMKERAAEARASKKRQSAAEKAEADRADALAKIAEMDDEDRRSAERLQRIVDEVAPELAPRTFYGSPAWAKDGRTVFFFQDAKKFKTRYSTLGFQEAAALDEGRMWPTSYAIVSIGDAEAAIIAGLIERAVR</sequence>
<proteinExistence type="predicted"/>